<dbReference type="GO" id="GO:0005840">
    <property type="term" value="C:ribosome"/>
    <property type="evidence" value="ECO:0007669"/>
    <property type="project" value="UniProtKB-KW"/>
</dbReference>
<proteinExistence type="predicted"/>
<keyword evidence="1" id="KW-0687">Ribonucleoprotein</keyword>
<dbReference type="AlphaFoldDB" id="A0A1B2RZ03"/>
<accession>A0A1B2RZ03</accession>
<evidence type="ECO:0000313" key="1">
    <source>
        <dbReference type="EMBL" id="AOC61557.1"/>
    </source>
</evidence>
<dbReference type="EMBL" id="KX306823">
    <property type="protein sequence ID" value="AOC61557.1"/>
    <property type="molecule type" value="Genomic_DNA"/>
</dbReference>
<protein>
    <submittedName>
        <fullName evidence="1">Ribosomal protein S4</fullName>
    </submittedName>
</protein>
<sequence length="297" mass="34555">MLFYNKTISLTFPTSFDFNLAWNGKLRCKFSLPFKKCFFVSSRFKKVKYTNPIFFRFFGTLSKSLKFAQNKTQSNSANGVSNLSTNKVQSWESWENRDFSLKADYLQSILLLTKIKKKQKERLLNSSNKSQKQKAAFNDFCKLPNRFNDLFKQELNLKAFSTVSGFKKFMINSVKVSQNQLQPSYNRRKHCHSHYSQIIKEKSHLSKLYGHLSKNQVSTLSAFTLNLQLDPSKEYLRPIPKLVFLLESRLDVILWRNLQSHSIFSAKQTLRKGIRLNGGLQKKPSIPAFPGDVFIFN</sequence>
<reference evidence="1" key="1">
    <citation type="journal article" date="2016" name="Genome Biol. Evol.">
        <title>Mitochondrion-to-Chloroplast DNA Transfers and Intragenomic Proliferation of Chloroplast Group II Introns in Gloeotilopsis Green Algae (Ulotrichales, Ulvophyceae).</title>
        <authorList>
            <person name="Turmel M."/>
            <person name="Otis C."/>
            <person name="Lemieux C."/>
        </authorList>
    </citation>
    <scope>NUCLEOTIDE SEQUENCE</scope>
</reference>
<gene>
    <name evidence="1" type="primary">rps4</name>
</gene>
<organism evidence="1">
    <name type="scientific">Gloeotilopsis planctonica</name>
    <dbReference type="NCBI Taxonomy" id="34157"/>
    <lineage>
        <taxon>Eukaryota</taxon>
        <taxon>Viridiplantae</taxon>
        <taxon>Chlorophyta</taxon>
        <taxon>core chlorophytes</taxon>
        <taxon>Ulvophyceae</taxon>
        <taxon>OUU clade</taxon>
        <taxon>Ulotrichales</taxon>
        <taxon>Ulotrichaceae</taxon>
        <taxon>Gloeotilopsis</taxon>
    </lineage>
</organism>
<geneLocation type="mitochondrion" evidence="1"/>
<name>A0A1B2RZ03_9CHLO</name>
<keyword evidence="1" id="KW-0496">Mitochondrion</keyword>
<dbReference type="SUPFAM" id="SSF55174">
    <property type="entry name" value="Alpha-L RNA-binding motif"/>
    <property type="match status" value="1"/>
</dbReference>
<dbReference type="CDD" id="cd00165">
    <property type="entry name" value="S4"/>
    <property type="match status" value="1"/>
</dbReference>
<keyword evidence="1" id="KW-0689">Ribosomal protein</keyword>